<protein>
    <submittedName>
        <fullName evidence="2">TniQ family protein</fullName>
    </submittedName>
</protein>
<dbReference type="Pfam" id="PF06527">
    <property type="entry name" value="TniQ"/>
    <property type="match status" value="1"/>
</dbReference>
<dbReference type="Gene3D" id="1.10.10.10">
    <property type="entry name" value="Winged helix-like DNA-binding domain superfamily/Winged helix DNA-binding domain"/>
    <property type="match status" value="2"/>
</dbReference>
<dbReference type="RefSeq" id="WP_311581130.1">
    <property type="nucleotide sequence ID" value="NZ_JAVRFH010000050.1"/>
</dbReference>
<evidence type="ECO:0000313" key="3">
    <source>
        <dbReference type="Proteomes" id="UP001180724"/>
    </source>
</evidence>
<dbReference type="SUPFAM" id="SSF46785">
    <property type="entry name" value="Winged helix' DNA-binding domain"/>
    <property type="match status" value="2"/>
</dbReference>
<evidence type="ECO:0000313" key="2">
    <source>
        <dbReference type="EMBL" id="MDT0614982.1"/>
    </source>
</evidence>
<dbReference type="InterPro" id="IPR009492">
    <property type="entry name" value="TniQ"/>
</dbReference>
<feature type="domain" description="TniQ" evidence="1">
    <location>
        <begin position="5"/>
        <end position="124"/>
    </location>
</feature>
<accession>A0ABU3AXS2</accession>
<sequence length="979" mass="110163">MRVLPLRMRILPGEGLDSWLEALGRRNGLAFSTFLRVMGLPRHYLTRPLVSGLPATVLRGLEIRTGLPAGRLDSAVIGSDFPFSPRRQRRCRFCPQCLAEREGRWLLKWWLPWTFSCTTHRSLLHDTCPGCGEGARVRLPGHTLRFPVGTCTLGSRLASVCGTDLTSAELLPLASSHPLLAAQRRVDALLADPSTAYSVLADLNQCTPWLMHTINDTDVQSMGQAVRERWHRRPLATRTPADRVKPLGAAVNGVIAHAALPFLDTPNDSIAVHVVHGLRTRRDTPNKVIPRGMTTEQWSQLSPGTQRRFLHAGDQIMGALDRVRFSSSTPRARVPEPGEDSANARIRHVPQALWPGWTVRLIPREGTKENLFRGIAAALLLLPGEPALRARAVTDRLGPHLPNAMTVILQRALKSGHPDVLTALCKLAHHLDDHGSPIDYERRRRLIPAIPISPDQWRELCFRTGTQPGEQLSAKTTQAPRYLNAQRYLNQLLTGADLTDPRHPLVLRSAPDRSRYFAFPPSLTLDQRDALHQHAIGILHDLNIDEPLTWEPPQECADGLDLPGRHLDDIDLEEVRRIVITEQRAPREAARELDTTLTHIRFALEQVPREPREWGRSSSLGSWRLHQQARMVLTTTFLQREYVDGDKSLAHIAQETGIPRHIAVAHARALGFAIRRTRKPFPIDETWLREQYLAHKRSTLDIAQELGTEDETVRRRLKHLNVPLRPPGVHSRTIMTKIDTSLPRDIRSAAEGTLHGWLRLHRFQIAMRFPSLDSAAHHLKAEPNALVTQFQRLERDIGASLFERAAFGRPQQPTPQGRRLLRHLGTDRAQALMTASLPHDDTSDPPDDRVLEAARAKFRVRRSPGPPTPFNDIAVERVRITKPTLALLRDLVTRPQKEFYGAELIARTGLDPGTVYPQLKRLERAGWLTSRLEDDNSWMNRATPGRGPGKRRNFYALTAEGIRAARHETQHRVKGRASA</sequence>
<reference evidence="2" key="1">
    <citation type="submission" date="2024-05" db="EMBL/GenBank/DDBJ databases">
        <title>30 novel species of actinomycetes from the DSMZ collection.</title>
        <authorList>
            <person name="Nouioui I."/>
        </authorList>
    </citation>
    <scope>NUCLEOTIDE SEQUENCE</scope>
    <source>
        <strain evidence="2">DSM 40712</strain>
    </source>
</reference>
<dbReference type="InterPro" id="IPR036388">
    <property type="entry name" value="WH-like_DNA-bd_sf"/>
</dbReference>
<keyword evidence="3" id="KW-1185">Reference proteome</keyword>
<gene>
    <name evidence="2" type="ORF">RM812_32960</name>
</gene>
<dbReference type="EMBL" id="JAVRFH010000050">
    <property type="protein sequence ID" value="MDT0614982.1"/>
    <property type="molecule type" value="Genomic_DNA"/>
</dbReference>
<comment type="caution">
    <text evidence="2">The sequence shown here is derived from an EMBL/GenBank/DDBJ whole genome shotgun (WGS) entry which is preliminary data.</text>
</comment>
<proteinExistence type="predicted"/>
<dbReference type="Proteomes" id="UP001180724">
    <property type="component" value="Unassembled WGS sequence"/>
</dbReference>
<organism evidence="2 3">
    <name type="scientific">Streptomyces lancefieldiae</name>
    <dbReference type="NCBI Taxonomy" id="3075520"/>
    <lineage>
        <taxon>Bacteria</taxon>
        <taxon>Bacillati</taxon>
        <taxon>Actinomycetota</taxon>
        <taxon>Actinomycetes</taxon>
        <taxon>Kitasatosporales</taxon>
        <taxon>Streptomycetaceae</taxon>
        <taxon>Streptomyces</taxon>
    </lineage>
</organism>
<dbReference type="InterPro" id="IPR036390">
    <property type="entry name" value="WH_DNA-bd_sf"/>
</dbReference>
<name>A0ABU3AXS2_9ACTN</name>
<evidence type="ECO:0000259" key="1">
    <source>
        <dbReference type="Pfam" id="PF06527"/>
    </source>
</evidence>